<keyword evidence="2" id="KW-1185">Reference proteome</keyword>
<evidence type="ECO:0000313" key="1">
    <source>
        <dbReference type="EMBL" id="PAB56003.1"/>
    </source>
</evidence>
<evidence type="ECO:0000313" key="2">
    <source>
        <dbReference type="Proteomes" id="UP000216024"/>
    </source>
</evidence>
<protein>
    <submittedName>
        <fullName evidence="1">Uncharacterized protein</fullName>
    </submittedName>
</protein>
<dbReference type="Proteomes" id="UP000216024">
    <property type="component" value="Unassembled WGS sequence"/>
</dbReference>
<accession>A0A267MB14</accession>
<organism evidence="1 2">
    <name type="scientific">Anaeromicrobium sediminis</name>
    <dbReference type="NCBI Taxonomy" id="1478221"/>
    <lineage>
        <taxon>Bacteria</taxon>
        <taxon>Bacillati</taxon>
        <taxon>Bacillota</taxon>
        <taxon>Clostridia</taxon>
        <taxon>Peptostreptococcales</taxon>
        <taxon>Thermotaleaceae</taxon>
        <taxon>Anaeromicrobium</taxon>
    </lineage>
</organism>
<sequence>MTKSAPLTLALSDKCCEGHTGCEFDGTLKRVCAESVYLQKVYDATLFNLQGLKNAAGHHFKPYLGDDVRIIRVLDIRCKKVFNPCNINDPKNLNVNLNTTVSGASFVENEHGPIKVVGPDGRRSEFILYTDTSECDDEHKGTPIFGTQIIKITGDVLVEIDVVYSDDCDCECTATLKGEIPIGTDCDPLVLTNFFELCMPSVFNSAFLPRFTEFCNVGCEARLATNSVSRDIIIDPCTGCIKVNLIIAICVTCEKKIIVPVQLCVLSTGFPCLKPNRDPICSAFPQLFPDNINNHCKPCRPRATAESVDEEPI</sequence>
<name>A0A267MB14_9FIRM</name>
<comment type="caution">
    <text evidence="1">The sequence shown here is derived from an EMBL/GenBank/DDBJ whole genome shotgun (WGS) entry which is preliminary data.</text>
</comment>
<proteinExistence type="predicted"/>
<reference evidence="1 2" key="1">
    <citation type="submission" date="2017-06" db="EMBL/GenBank/DDBJ databases">
        <title>Draft genome sequence of anaerobic fermentative bacterium Anaeromicrobium sediminis DY2726D isolated from West Pacific Ocean sediments.</title>
        <authorList>
            <person name="Zeng X."/>
        </authorList>
    </citation>
    <scope>NUCLEOTIDE SEQUENCE [LARGE SCALE GENOMIC DNA]</scope>
    <source>
        <strain evidence="1 2">DY2726D</strain>
    </source>
</reference>
<dbReference type="AlphaFoldDB" id="A0A267MB14"/>
<dbReference type="EMBL" id="NIBG01000040">
    <property type="protein sequence ID" value="PAB56003.1"/>
    <property type="molecule type" value="Genomic_DNA"/>
</dbReference>
<dbReference type="RefSeq" id="WP_095136236.1">
    <property type="nucleotide sequence ID" value="NZ_NIBG01000040.1"/>
</dbReference>
<gene>
    <name evidence="1" type="ORF">CCE28_21385</name>
</gene>
<dbReference type="OrthoDB" id="1949316at2"/>